<feature type="transmembrane region" description="Helical" evidence="15">
    <location>
        <begin position="138"/>
        <end position="158"/>
    </location>
</feature>
<dbReference type="UniPathway" id="UPA00753"/>
<keyword evidence="9 14" id="KW-1133">Transmembrane helix</keyword>
<keyword evidence="13 14" id="KW-1208">Phospholipid metabolism</keyword>
<evidence type="ECO:0000256" key="8">
    <source>
        <dbReference type="ARBA" id="ARBA00022824"/>
    </source>
</evidence>
<evidence type="ECO:0000256" key="9">
    <source>
        <dbReference type="ARBA" id="ARBA00022989"/>
    </source>
</evidence>
<evidence type="ECO:0000256" key="11">
    <source>
        <dbReference type="ARBA" id="ARBA00023136"/>
    </source>
</evidence>
<evidence type="ECO:0000256" key="5">
    <source>
        <dbReference type="ARBA" id="ARBA00022679"/>
    </source>
</evidence>
<dbReference type="GO" id="GO:0032259">
    <property type="term" value="P:methylation"/>
    <property type="evidence" value="ECO:0007669"/>
    <property type="project" value="UniProtKB-KW"/>
</dbReference>
<comment type="catalytic activity">
    <reaction evidence="14">
        <text>a 1,2-diacyl-sn-glycero-3-phospho-N,N-dimethylethanolamine + S-adenosyl-L-methionine = a 1,2-diacyl-sn-glycero-3-phosphocholine + S-adenosyl-L-homocysteine + H(+)</text>
        <dbReference type="Rhea" id="RHEA:32739"/>
        <dbReference type="ChEBI" id="CHEBI:15378"/>
        <dbReference type="ChEBI" id="CHEBI:57643"/>
        <dbReference type="ChEBI" id="CHEBI:57856"/>
        <dbReference type="ChEBI" id="CHEBI:59789"/>
        <dbReference type="ChEBI" id="CHEBI:64572"/>
    </reaction>
</comment>
<feature type="topological domain" description="Lumenal" evidence="14">
    <location>
        <begin position="81"/>
        <end position="92"/>
    </location>
</feature>
<keyword evidence="17" id="KW-1185">Reference proteome</keyword>
<dbReference type="AlphaFoldDB" id="F2UR01"/>
<dbReference type="Gene3D" id="1.20.120.1630">
    <property type="match status" value="1"/>
</dbReference>
<accession>F2UR01</accession>
<evidence type="ECO:0000256" key="14">
    <source>
        <dbReference type="HAMAP-Rule" id="MF_03216"/>
    </source>
</evidence>
<feature type="topological domain" description="Lumenal" evidence="14">
    <location>
        <begin position="1"/>
        <end position="59"/>
    </location>
</feature>
<evidence type="ECO:0000256" key="10">
    <source>
        <dbReference type="ARBA" id="ARBA00023098"/>
    </source>
</evidence>
<evidence type="ECO:0000256" key="4">
    <source>
        <dbReference type="ARBA" id="ARBA00022603"/>
    </source>
</evidence>
<comment type="pathway">
    <text evidence="2">Lipid metabolism.</text>
</comment>
<evidence type="ECO:0000256" key="1">
    <source>
        <dbReference type="ARBA" id="ARBA00004969"/>
    </source>
</evidence>
<dbReference type="HAMAP" id="MF_03216">
    <property type="entry name" value="PLMT"/>
    <property type="match status" value="1"/>
</dbReference>
<dbReference type="Pfam" id="PF04191">
    <property type="entry name" value="PEMT"/>
    <property type="match status" value="1"/>
</dbReference>
<comment type="function">
    <text evidence="14">Catalyzes the three sequential steps of the methylation pathway for the biosynthesis of phosphatidylcholine, a critical and essential component for membrane structure. Uses S-adenosylmethionine (S-adenosyl-L-methionine, SAM or AdoMet) as the methyl group donor for the methylation of phosphatidylethanolamine (1,2-diacyl-sn-glycero-3-phosphoethanolamine, PE) to phosphatidylmonomethylethanolamine (1,2-diacyl-sn-glycero-3-phospho-N-methylethanolamine, PMME), PMME to phosphatidyldimethylethanolamine (1,2-diacyl-sn-glycero-3-phospho-N,N-dimethylethanolamine, PDME), and PDME to phosphatidylcholine (1,2-diacyl-sn-glycero-3-phosphocholine, PC), producing S-adenosyl-L-homocysteine in each step.</text>
</comment>
<keyword evidence="8 14" id="KW-0256">Endoplasmic reticulum</keyword>
<gene>
    <name evidence="16" type="ORF">PTSG_10332</name>
</gene>
<dbReference type="PROSITE" id="PS51599">
    <property type="entry name" value="SAM_PEMT_PEM2"/>
    <property type="match status" value="1"/>
</dbReference>
<dbReference type="EC" id="2.1.1.71" evidence="14"/>
<feature type="transmembrane region" description="Helical" evidence="15">
    <location>
        <begin position="61"/>
        <end position="79"/>
    </location>
</feature>
<dbReference type="InterPro" id="IPR024960">
    <property type="entry name" value="PEMT/MFAP"/>
</dbReference>
<keyword evidence="6 14" id="KW-0949">S-adenosyl-L-methionine</keyword>
<feature type="transmembrane region" description="Helical" evidence="15">
    <location>
        <begin position="202"/>
        <end position="224"/>
    </location>
</feature>
<organism evidence="17">
    <name type="scientific">Salpingoeca rosetta (strain ATCC 50818 / BSB-021)</name>
    <dbReference type="NCBI Taxonomy" id="946362"/>
    <lineage>
        <taxon>Eukaryota</taxon>
        <taxon>Choanoflagellata</taxon>
        <taxon>Craspedida</taxon>
        <taxon>Salpingoecidae</taxon>
        <taxon>Salpingoeca</taxon>
    </lineage>
</organism>
<evidence type="ECO:0000313" key="16">
    <source>
        <dbReference type="EMBL" id="EGD80056.1"/>
    </source>
</evidence>
<keyword evidence="3 14" id="KW-0444">Lipid biosynthesis</keyword>
<reference evidence="16" key="1">
    <citation type="submission" date="2009-08" db="EMBL/GenBank/DDBJ databases">
        <title>Annotation of Salpingoeca rosetta.</title>
        <authorList>
            <consortium name="The Broad Institute Genome Sequencing Platform"/>
            <person name="Russ C."/>
            <person name="Cuomo C."/>
            <person name="Burger G."/>
            <person name="Gray M.W."/>
            <person name="Holland P.W.H."/>
            <person name="King N."/>
            <person name="Lang F.B.F."/>
            <person name="Roger A.J."/>
            <person name="Ruiz-Trillo I."/>
            <person name="Young S.K."/>
            <person name="Zeng Q."/>
            <person name="Gargeya S."/>
            <person name="Alvarado L."/>
            <person name="Berlin A."/>
            <person name="Chapman S.B."/>
            <person name="Chen Z."/>
            <person name="Freedman E."/>
            <person name="Gellesch M."/>
            <person name="Goldberg J."/>
            <person name="Griggs A."/>
            <person name="Gujja S."/>
            <person name="Heilman E."/>
            <person name="Heiman D."/>
            <person name="Howarth C."/>
            <person name="Mehta T."/>
            <person name="Neiman D."/>
            <person name="Pearson M."/>
            <person name="Roberts A."/>
            <person name="Saif S."/>
            <person name="Shea T."/>
            <person name="Shenoy N."/>
            <person name="Sisk P."/>
            <person name="Stolte C."/>
            <person name="Sykes S."/>
            <person name="White J."/>
            <person name="Yandava C."/>
            <person name="Haas B."/>
            <person name="Nusbaum C."/>
            <person name="Birren B."/>
        </authorList>
    </citation>
    <scope>NUCLEOTIDE SEQUENCE [LARGE SCALE GENOMIC DNA]</scope>
    <source>
        <strain evidence="16">ATCC 50818</strain>
    </source>
</reference>
<name>F2UR01_SALR5</name>
<feature type="binding site" evidence="14">
    <location>
        <begin position="228"/>
        <end position="229"/>
    </location>
    <ligand>
        <name>S-adenosyl-L-methionine</name>
        <dbReference type="ChEBI" id="CHEBI:59789"/>
    </ligand>
</feature>
<evidence type="ECO:0000313" key="17">
    <source>
        <dbReference type="Proteomes" id="UP000007799"/>
    </source>
</evidence>
<dbReference type="GeneID" id="16068910"/>
<comment type="catalytic activity">
    <reaction evidence="14">
        <text>a 1,2-diacyl-sn-glycero-3-phospho-N-methylethanolamine + S-adenosyl-L-methionine = a 1,2-diacyl-sn-glycero-3-phospho-N,N-dimethylethanolamine + S-adenosyl-L-homocysteine + H(+)</text>
        <dbReference type="Rhea" id="RHEA:32735"/>
        <dbReference type="ChEBI" id="CHEBI:15378"/>
        <dbReference type="ChEBI" id="CHEBI:57856"/>
        <dbReference type="ChEBI" id="CHEBI:59789"/>
        <dbReference type="ChEBI" id="CHEBI:64572"/>
        <dbReference type="ChEBI" id="CHEBI:64573"/>
        <dbReference type="EC" id="2.1.1.71"/>
    </reaction>
</comment>
<dbReference type="STRING" id="946362.F2UR01"/>
<comment type="subcellular location">
    <subcellularLocation>
        <location evidence="14">Endoplasmic reticulum membrane</location>
        <topology evidence="14">Multi-pass membrane protein</topology>
    </subcellularLocation>
    <subcellularLocation>
        <location evidence="14">Mitochondrion membrane</location>
        <topology evidence="14">Multi-pass membrane protein</topology>
    </subcellularLocation>
</comment>
<feature type="binding site" evidence="14">
    <location>
        <begin position="145"/>
        <end position="147"/>
    </location>
    <ligand>
        <name>S-adenosyl-L-methionine</name>
        <dbReference type="ChEBI" id="CHEBI:59789"/>
    </ligand>
</feature>
<keyword evidence="10 14" id="KW-0443">Lipid metabolism</keyword>
<dbReference type="RefSeq" id="XP_004988381.1">
    <property type="nucleotide sequence ID" value="XM_004988324.1"/>
</dbReference>
<keyword evidence="12 14" id="KW-0594">Phospholipid biosynthesis</keyword>
<keyword evidence="4 14" id="KW-0489">Methyltransferase</keyword>
<dbReference type="GO" id="GO:0000773">
    <property type="term" value="F:phosphatidyl-N-methylethanolamine N-methyltransferase activity"/>
    <property type="evidence" value="ECO:0007669"/>
    <property type="project" value="UniProtKB-UniRule"/>
</dbReference>
<comment type="catalytic activity">
    <reaction evidence="14">
        <text>a 1,2-diacyl-sn-glycero-3-phosphoethanolamine + S-adenosyl-L-methionine = a 1,2-diacyl-sn-glycero-3-phospho-N-methylethanolamine + S-adenosyl-L-homocysteine + H(+)</text>
        <dbReference type="Rhea" id="RHEA:11164"/>
        <dbReference type="ChEBI" id="CHEBI:15378"/>
        <dbReference type="ChEBI" id="CHEBI:57856"/>
        <dbReference type="ChEBI" id="CHEBI:59789"/>
        <dbReference type="ChEBI" id="CHEBI:64573"/>
        <dbReference type="ChEBI" id="CHEBI:64612"/>
        <dbReference type="EC" id="2.1.1.17"/>
    </reaction>
</comment>
<dbReference type="Proteomes" id="UP000007799">
    <property type="component" value="Unassembled WGS sequence"/>
</dbReference>
<feature type="topological domain" description="Cytoplasmic" evidence="14">
    <location>
        <begin position="114"/>
        <end position="140"/>
    </location>
</feature>
<dbReference type="InterPro" id="IPR007318">
    <property type="entry name" value="Phopholipid_MeTrfase"/>
</dbReference>
<sequence length="248" mass="28025">MCQWVHFVVCMCEDEAAAVAARLASLLSFPPHPFFNKRTTTMDLNLNNVLDKTVNKENTPIAIAAAGGLIMQVLVWNIVARNEYHNKTLTRFFGSAERAIRFNAFLVIFGGFLRDRLVEYAMTQHPTMEELGTFEANVAAFIIWAVGMVLVGGSFYHLGWRNTYMGDYFGFLLPARVTSFPFNVCDHPMFLGSSLLYLAKAIYFFQSPIGIVLAAFSYVVYIVFGYYEDAYTAMIYAKKAEEDKKKGK</sequence>
<dbReference type="FunCoup" id="F2UR01">
    <property type="interactions" value="428"/>
</dbReference>
<proteinExistence type="inferred from homology"/>
<dbReference type="EC" id="2.1.1.17" evidence="14"/>
<dbReference type="eggNOG" id="KOG4142">
    <property type="taxonomic scope" value="Eukaryota"/>
</dbReference>
<keyword evidence="14" id="KW-0496">Mitochondrion</keyword>
<comment type="similarity">
    <text evidence="14">Belongs to the class VI-like SAM-binding methyltransferase superfamily. PEMT/PEM2 methyltransferase family.</text>
</comment>
<evidence type="ECO:0000256" key="7">
    <source>
        <dbReference type="ARBA" id="ARBA00022692"/>
    </source>
</evidence>
<dbReference type="KEGG" id="sre:PTSG_10332"/>
<evidence type="ECO:0000256" key="6">
    <source>
        <dbReference type="ARBA" id="ARBA00022691"/>
    </source>
</evidence>
<feature type="intramembrane region" description="Helical" evidence="14">
    <location>
        <begin position="60"/>
        <end position="80"/>
    </location>
</feature>
<evidence type="ECO:0000256" key="12">
    <source>
        <dbReference type="ARBA" id="ARBA00023209"/>
    </source>
</evidence>
<dbReference type="GO" id="GO:0005789">
    <property type="term" value="C:endoplasmic reticulum membrane"/>
    <property type="evidence" value="ECO:0007669"/>
    <property type="project" value="UniProtKB-SubCell"/>
</dbReference>
<feature type="topological domain" description="Cytoplasmic" evidence="14">
    <location>
        <begin position="227"/>
        <end position="248"/>
    </location>
</feature>
<comment type="caution">
    <text evidence="14">Lacks conserved residue(s) required for the propagation of feature annotation.</text>
</comment>
<evidence type="ECO:0000256" key="3">
    <source>
        <dbReference type="ARBA" id="ARBA00022516"/>
    </source>
</evidence>
<evidence type="ECO:0000256" key="15">
    <source>
        <dbReference type="SAM" id="Phobius"/>
    </source>
</evidence>
<dbReference type="PANTHER" id="PTHR15458:SF5">
    <property type="entry name" value="PHOSPHATIDYLETHANOLAMINE N-METHYLTRANSFERASE"/>
    <property type="match status" value="1"/>
</dbReference>
<protein>
    <recommendedName>
        <fullName evidence="14">Phosphatidylethanolamine N-methyltransferase</fullName>
        <shortName evidence="14">PEAMT</shortName>
        <shortName evidence="14">PEMT</shortName>
        <ecNumber evidence="14">2.1.1.17</ecNumber>
        <ecNumber evidence="14">2.1.1.71</ecNumber>
    </recommendedName>
    <alternativeName>
        <fullName evidence="14">Phospholipid methyltransferase</fullName>
        <shortName evidence="14">PLMT</shortName>
    </alternativeName>
</protein>
<evidence type="ECO:0000256" key="13">
    <source>
        <dbReference type="ARBA" id="ARBA00023264"/>
    </source>
</evidence>
<dbReference type="OrthoDB" id="8300106at2759"/>
<dbReference type="GO" id="GO:0006656">
    <property type="term" value="P:phosphatidylcholine biosynthetic process"/>
    <property type="evidence" value="ECO:0007669"/>
    <property type="project" value="UniProtKB-UniRule"/>
</dbReference>
<dbReference type="GO" id="GO:0004608">
    <property type="term" value="F:phosphatidylethanolamine N-methyltransferase activity"/>
    <property type="evidence" value="ECO:0007669"/>
    <property type="project" value="UniProtKB-UniRule"/>
</dbReference>
<evidence type="ECO:0000256" key="2">
    <source>
        <dbReference type="ARBA" id="ARBA00005189"/>
    </source>
</evidence>
<dbReference type="InParanoid" id="F2UR01"/>
<comment type="pathway">
    <text evidence="1 14">Phospholipid metabolism; phosphatidylcholine biosynthesis.</text>
</comment>
<dbReference type="GO" id="GO:0031966">
    <property type="term" value="C:mitochondrial membrane"/>
    <property type="evidence" value="ECO:0007669"/>
    <property type="project" value="UniProtKB-SubCell"/>
</dbReference>
<keyword evidence="11 14" id="KW-0472">Membrane</keyword>
<dbReference type="EMBL" id="GL832990">
    <property type="protein sequence ID" value="EGD80056.1"/>
    <property type="molecule type" value="Genomic_DNA"/>
</dbReference>
<dbReference type="PANTHER" id="PTHR15458">
    <property type="entry name" value="PHOSPHATIDYLETHANOLAMINE N-METHYLTRANSFERASE"/>
    <property type="match status" value="1"/>
</dbReference>
<keyword evidence="5 14" id="KW-0808">Transferase</keyword>
<keyword evidence="7 14" id="KW-0812">Transmembrane</keyword>